<organism evidence="1 2">
    <name type="scientific">Adhaeribacter arboris</name>
    <dbReference type="NCBI Taxonomy" id="2072846"/>
    <lineage>
        <taxon>Bacteria</taxon>
        <taxon>Pseudomonadati</taxon>
        <taxon>Bacteroidota</taxon>
        <taxon>Cytophagia</taxon>
        <taxon>Cytophagales</taxon>
        <taxon>Hymenobacteraceae</taxon>
        <taxon>Adhaeribacter</taxon>
    </lineage>
</organism>
<name>A0A2T2YF36_9BACT</name>
<reference evidence="1 2" key="1">
    <citation type="submission" date="2018-03" db="EMBL/GenBank/DDBJ databases">
        <title>Adhaeribacter sp. HMF7605 Genome sequencing and assembly.</title>
        <authorList>
            <person name="Kang H."/>
            <person name="Kang J."/>
            <person name="Cha I."/>
            <person name="Kim H."/>
            <person name="Joh K."/>
        </authorList>
    </citation>
    <scope>NUCLEOTIDE SEQUENCE [LARGE SCALE GENOMIC DNA]</scope>
    <source>
        <strain evidence="1 2">HMF7605</strain>
    </source>
</reference>
<sequence>MDKGLRHQIKMRKYKKRLKQLNLQNTEGKFYAYRSHGAPCSCHICSHTKYKREKMDIELG</sequence>
<dbReference type="EMBL" id="PYFT01000001">
    <property type="protein sequence ID" value="PSR54114.1"/>
    <property type="molecule type" value="Genomic_DNA"/>
</dbReference>
<protein>
    <submittedName>
        <fullName evidence="1">Uncharacterized protein</fullName>
    </submittedName>
</protein>
<keyword evidence="2" id="KW-1185">Reference proteome</keyword>
<dbReference type="AlphaFoldDB" id="A0A2T2YF36"/>
<evidence type="ECO:0000313" key="1">
    <source>
        <dbReference type="EMBL" id="PSR54114.1"/>
    </source>
</evidence>
<proteinExistence type="predicted"/>
<evidence type="ECO:0000313" key="2">
    <source>
        <dbReference type="Proteomes" id="UP000240357"/>
    </source>
</evidence>
<gene>
    <name evidence="1" type="ORF">AHMF7605_11590</name>
</gene>
<accession>A0A2T2YF36</accession>
<comment type="caution">
    <text evidence="1">The sequence shown here is derived from an EMBL/GenBank/DDBJ whole genome shotgun (WGS) entry which is preliminary data.</text>
</comment>
<dbReference type="Proteomes" id="UP000240357">
    <property type="component" value="Unassembled WGS sequence"/>
</dbReference>